<evidence type="ECO:0000256" key="7">
    <source>
        <dbReference type="ARBA" id="ARBA00023239"/>
    </source>
</evidence>
<dbReference type="Pfam" id="PF00545">
    <property type="entry name" value="Ribonuclease"/>
    <property type="match status" value="1"/>
</dbReference>
<evidence type="ECO:0000313" key="9">
    <source>
        <dbReference type="EMBL" id="CAE7016489.1"/>
    </source>
</evidence>
<comment type="catalytic activity">
    <reaction evidence="8">
        <text>[RNA] containing guanosine + H2O = an [RNA fragment]-3'-guanosine-3'-phosphate + a 5'-hydroxy-ribonucleotide-3'-[RNA fragment].</text>
        <dbReference type="EC" id="4.6.1.24"/>
    </reaction>
</comment>
<evidence type="ECO:0000256" key="4">
    <source>
        <dbReference type="ARBA" id="ARBA00022759"/>
    </source>
</evidence>
<gene>
    <name evidence="9" type="ORF">PTTW11_02960</name>
</gene>
<dbReference type="GO" id="GO:0003723">
    <property type="term" value="F:RNA binding"/>
    <property type="evidence" value="ECO:0007669"/>
    <property type="project" value="InterPro"/>
</dbReference>
<reference evidence="9" key="1">
    <citation type="submission" date="2021-02" db="EMBL/GenBank/DDBJ databases">
        <authorList>
            <person name="Syme A R."/>
            <person name="Syme A R."/>
            <person name="Moolhuijzen P."/>
        </authorList>
    </citation>
    <scope>NUCLEOTIDE SEQUENCE</scope>
    <source>
        <strain evidence="9">W1-1</strain>
    </source>
</reference>
<protein>
    <recommendedName>
        <fullName evidence="2">ribonuclease T1</fullName>
        <ecNumber evidence="2">4.6.1.24</ecNumber>
    </recommendedName>
</protein>
<dbReference type="Gene3D" id="3.10.450.30">
    <property type="entry name" value="Microbial ribonucleases"/>
    <property type="match status" value="1"/>
</dbReference>
<comment type="similarity">
    <text evidence="1">Belongs to the ribonuclease N1/T1 family.</text>
</comment>
<keyword evidence="4" id="KW-0255">Endonuclease</keyword>
<keyword evidence="5" id="KW-0378">Hydrolase</keyword>
<name>A0A6S6VFS9_9PLEO</name>
<evidence type="ECO:0000256" key="8">
    <source>
        <dbReference type="ARBA" id="ARBA00034015"/>
    </source>
</evidence>
<sequence>MFTKAILAVSLLAVSVFANPTPSSVLQKRDVTCAGVVYSNSEVEACRSTLCFYDNRQGPGGYPHRFNNYEGINFGSYTGDLYEYPLVRGTRAYGGGPPGADRCVAAYDQVTGNCDLVGAMTHNGVPQTASRNSFVPCV</sequence>
<keyword evidence="3" id="KW-0540">Nuclease</keyword>
<dbReference type="EMBL" id="HG992978">
    <property type="protein sequence ID" value="CAE7016489.1"/>
    <property type="molecule type" value="Genomic_DNA"/>
</dbReference>
<accession>A0A6S6VFS9</accession>
<keyword evidence="6" id="KW-1015">Disulfide bond</keyword>
<dbReference type="GO" id="GO:0046589">
    <property type="term" value="F:ribonuclease T1 activity"/>
    <property type="evidence" value="ECO:0007669"/>
    <property type="project" value="UniProtKB-EC"/>
</dbReference>
<proteinExistence type="inferred from homology"/>
<dbReference type="InterPro" id="IPR000026">
    <property type="entry name" value="N1-like"/>
</dbReference>
<evidence type="ECO:0000313" key="10">
    <source>
        <dbReference type="Proteomes" id="UP000472372"/>
    </source>
</evidence>
<dbReference type="PANTHER" id="PTHR42104:SF1">
    <property type="entry name" value="EXTRACELLULAR GUANYL-SPECIFIC RIBONUCLEASE RNTA (AFU_ORTHOLOGUE AFUA_4G03230)"/>
    <property type="match status" value="1"/>
</dbReference>
<dbReference type="Proteomes" id="UP000472372">
    <property type="component" value="Chromosome 2"/>
</dbReference>
<dbReference type="GO" id="GO:0016787">
    <property type="term" value="F:hydrolase activity"/>
    <property type="evidence" value="ECO:0007669"/>
    <property type="project" value="UniProtKB-KW"/>
</dbReference>
<evidence type="ECO:0000256" key="6">
    <source>
        <dbReference type="ARBA" id="ARBA00023157"/>
    </source>
</evidence>
<dbReference type="EC" id="4.6.1.24" evidence="2"/>
<dbReference type="InterPro" id="IPR016191">
    <property type="entry name" value="Ribonuclease/ribotoxin"/>
</dbReference>
<evidence type="ECO:0000256" key="1">
    <source>
        <dbReference type="ARBA" id="ARBA00009006"/>
    </source>
</evidence>
<evidence type="ECO:0000256" key="2">
    <source>
        <dbReference type="ARBA" id="ARBA00012549"/>
    </source>
</evidence>
<dbReference type="SUPFAM" id="SSF53933">
    <property type="entry name" value="Microbial ribonucleases"/>
    <property type="match status" value="1"/>
</dbReference>
<dbReference type="AlphaFoldDB" id="A0A6S6VFS9"/>
<keyword evidence="7" id="KW-0456">Lyase</keyword>
<evidence type="ECO:0000256" key="3">
    <source>
        <dbReference type="ARBA" id="ARBA00022722"/>
    </source>
</evidence>
<organism evidence="9 10">
    <name type="scientific">Pyrenophora teres f. teres</name>
    <dbReference type="NCBI Taxonomy" id="97479"/>
    <lineage>
        <taxon>Eukaryota</taxon>
        <taxon>Fungi</taxon>
        <taxon>Dikarya</taxon>
        <taxon>Ascomycota</taxon>
        <taxon>Pezizomycotina</taxon>
        <taxon>Dothideomycetes</taxon>
        <taxon>Pleosporomycetidae</taxon>
        <taxon>Pleosporales</taxon>
        <taxon>Pleosporineae</taxon>
        <taxon>Pleosporaceae</taxon>
        <taxon>Pyrenophora</taxon>
    </lineage>
</organism>
<evidence type="ECO:0000256" key="5">
    <source>
        <dbReference type="ARBA" id="ARBA00022801"/>
    </source>
</evidence>
<dbReference type="PANTHER" id="PTHR42104">
    <property type="entry name" value="EXTRACELLULAR GUANYL-SPECIFIC RIBONUCLEASE RNTA (AFU_ORTHOLOGUE AFUA_4G03230)"/>
    <property type="match status" value="1"/>
</dbReference>